<keyword evidence="2 6" id="KW-0812">Transmembrane</keyword>
<dbReference type="AlphaFoldDB" id="A0A6J6DYN4"/>
<organism evidence="8">
    <name type="scientific">freshwater metagenome</name>
    <dbReference type="NCBI Taxonomy" id="449393"/>
    <lineage>
        <taxon>unclassified sequences</taxon>
        <taxon>metagenomes</taxon>
        <taxon>ecological metagenomes</taxon>
    </lineage>
</organism>
<feature type="transmembrane region" description="Helical" evidence="6">
    <location>
        <begin position="470"/>
        <end position="489"/>
    </location>
</feature>
<sequence>MSQQSRAETTVVNPQLGLAGWWRWFWRQLTSMRTALLLLLLLAIAAIPGSLVPQRSADPNGVTAYFADNPELAPVLDSVQLFDVYSSAWFSAIYLLLFVSLIGCVVPRVKFHWDALRSDPPRTPANLTRLPAHEEFTVPGKPEAVIEKAHALLKRQGYRTVRFDESTPTARGAKAATASTRSRLSVSAERGYARETGNLLFHGALVGVLIAVGFGGGAGFAGQRVIYEGQAFTNSLLAYDTFNPGRWFDASSLTPYTVTLDSFNVTYEEQNQDAIGQPLDYTANVTTQLKGEVPQQAEIKVNEPLRFGNTDIYLLGNGYAPQVTVRDPEGTIVFRDTIPFLPQDTNLTSVGVVKVPDGLDEQLGLVGFFYPTVSAGHSGAFFSMYPDLIDPMLTFNVWKGDLGLNEGIPRSVYALDTSGMTKLTGQQTALASLELKPGETVALPEGLGTVTFDGVKRFVSLDVHNDPAQIWVLFFALLSLGSLLFSLFIPRRRVWVAVTQADKSSSTVSIAALARGDDVTLDDRVRELGELIRRA</sequence>
<feature type="transmembrane region" description="Helical" evidence="6">
    <location>
        <begin position="88"/>
        <end position="107"/>
    </location>
</feature>
<protein>
    <submittedName>
        <fullName evidence="8">Unannotated protein</fullName>
    </submittedName>
</protein>
<dbReference type="InterPro" id="IPR007816">
    <property type="entry name" value="ResB-like_domain"/>
</dbReference>
<dbReference type="PANTHER" id="PTHR31566:SF0">
    <property type="entry name" value="CYTOCHROME C BIOGENESIS PROTEIN CCS1, CHLOROPLASTIC"/>
    <property type="match status" value="1"/>
</dbReference>
<proteinExistence type="predicted"/>
<evidence type="ECO:0000313" key="8">
    <source>
        <dbReference type="EMBL" id="CAB4568085.1"/>
    </source>
</evidence>
<dbReference type="EMBL" id="CAEZTD010000099">
    <property type="protein sequence ID" value="CAB4568085.1"/>
    <property type="molecule type" value="Genomic_DNA"/>
</dbReference>
<keyword evidence="4 6" id="KW-1133">Transmembrane helix</keyword>
<feature type="domain" description="ResB-like" evidence="7">
    <location>
        <begin position="32"/>
        <end position="524"/>
    </location>
</feature>
<evidence type="ECO:0000256" key="1">
    <source>
        <dbReference type="ARBA" id="ARBA00004141"/>
    </source>
</evidence>
<dbReference type="PANTHER" id="PTHR31566">
    <property type="entry name" value="CYTOCHROME C BIOGENESIS PROTEIN CCS1, CHLOROPLASTIC"/>
    <property type="match status" value="1"/>
</dbReference>
<keyword evidence="3" id="KW-0201">Cytochrome c-type biogenesis</keyword>
<keyword evidence="5 6" id="KW-0472">Membrane</keyword>
<evidence type="ECO:0000256" key="5">
    <source>
        <dbReference type="ARBA" id="ARBA00023136"/>
    </source>
</evidence>
<name>A0A6J6DYN4_9ZZZZ</name>
<comment type="subcellular location">
    <subcellularLocation>
        <location evidence="1">Membrane</location>
        <topology evidence="1">Multi-pass membrane protein</topology>
    </subcellularLocation>
</comment>
<evidence type="ECO:0000256" key="2">
    <source>
        <dbReference type="ARBA" id="ARBA00022692"/>
    </source>
</evidence>
<accession>A0A6J6DYN4</accession>
<dbReference type="GO" id="GO:0017004">
    <property type="term" value="P:cytochrome complex assembly"/>
    <property type="evidence" value="ECO:0007669"/>
    <property type="project" value="UniProtKB-KW"/>
</dbReference>
<evidence type="ECO:0000256" key="4">
    <source>
        <dbReference type="ARBA" id="ARBA00022989"/>
    </source>
</evidence>
<dbReference type="Pfam" id="PF05140">
    <property type="entry name" value="ResB"/>
    <property type="match status" value="1"/>
</dbReference>
<evidence type="ECO:0000259" key="7">
    <source>
        <dbReference type="Pfam" id="PF05140"/>
    </source>
</evidence>
<evidence type="ECO:0000256" key="6">
    <source>
        <dbReference type="SAM" id="Phobius"/>
    </source>
</evidence>
<dbReference type="GO" id="GO:0016020">
    <property type="term" value="C:membrane"/>
    <property type="evidence" value="ECO:0007669"/>
    <property type="project" value="UniProtKB-SubCell"/>
</dbReference>
<reference evidence="8" key="1">
    <citation type="submission" date="2020-05" db="EMBL/GenBank/DDBJ databases">
        <authorList>
            <person name="Chiriac C."/>
            <person name="Salcher M."/>
            <person name="Ghai R."/>
            <person name="Kavagutti S V."/>
        </authorList>
    </citation>
    <scope>NUCLEOTIDE SEQUENCE</scope>
</reference>
<dbReference type="InterPro" id="IPR023494">
    <property type="entry name" value="Cyt_c_bgen_Ccs1/CcsB/ResB"/>
</dbReference>
<feature type="transmembrane region" description="Helical" evidence="6">
    <location>
        <begin position="199"/>
        <end position="221"/>
    </location>
</feature>
<evidence type="ECO:0000256" key="3">
    <source>
        <dbReference type="ARBA" id="ARBA00022748"/>
    </source>
</evidence>
<gene>
    <name evidence="8" type="ORF">UFOPK1591_01146</name>
</gene>